<dbReference type="AlphaFoldDB" id="A0A0F9S7S6"/>
<sequence length="166" mass="17608">MSLKDAHFCQITTNDGVTAGTPLADQFDTAISSDIVSMAKYNKCYFLYYWGTNAGTAGTETLTVVPCDDKDPSNTTTAIPFRYKLCTTPDTNGAWVAASTYATTAIVSGLVIIEVSAADVPLVSGVKYEYVKLLSTELVNGAKLGGIIIVMDEPRIAEDVSDTVTG</sequence>
<protein>
    <submittedName>
        <fullName evidence="1">Uncharacterized protein</fullName>
    </submittedName>
</protein>
<dbReference type="EMBL" id="LAZR01000768">
    <property type="protein sequence ID" value="KKN58282.1"/>
    <property type="molecule type" value="Genomic_DNA"/>
</dbReference>
<gene>
    <name evidence="1" type="ORF">LCGC14_0553620</name>
</gene>
<organism evidence="1">
    <name type="scientific">marine sediment metagenome</name>
    <dbReference type="NCBI Taxonomy" id="412755"/>
    <lineage>
        <taxon>unclassified sequences</taxon>
        <taxon>metagenomes</taxon>
        <taxon>ecological metagenomes</taxon>
    </lineage>
</organism>
<comment type="caution">
    <text evidence="1">The sequence shown here is derived from an EMBL/GenBank/DDBJ whole genome shotgun (WGS) entry which is preliminary data.</text>
</comment>
<proteinExistence type="predicted"/>
<name>A0A0F9S7S6_9ZZZZ</name>
<evidence type="ECO:0000313" key="1">
    <source>
        <dbReference type="EMBL" id="KKN58282.1"/>
    </source>
</evidence>
<accession>A0A0F9S7S6</accession>
<reference evidence="1" key="1">
    <citation type="journal article" date="2015" name="Nature">
        <title>Complex archaea that bridge the gap between prokaryotes and eukaryotes.</title>
        <authorList>
            <person name="Spang A."/>
            <person name="Saw J.H."/>
            <person name="Jorgensen S.L."/>
            <person name="Zaremba-Niedzwiedzka K."/>
            <person name="Martijn J."/>
            <person name="Lind A.E."/>
            <person name="van Eijk R."/>
            <person name="Schleper C."/>
            <person name="Guy L."/>
            <person name="Ettema T.J."/>
        </authorList>
    </citation>
    <scope>NUCLEOTIDE SEQUENCE</scope>
</reference>